<keyword evidence="3" id="KW-1185">Reference proteome</keyword>
<evidence type="ECO:0000313" key="3">
    <source>
        <dbReference type="Proteomes" id="UP000253250"/>
    </source>
</evidence>
<dbReference type="Proteomes" id="UP000253250">
    <property type="component" value="Unassembled WGS sequence"/>
</dbReference>
<protein>
    <recommendedName>
        <fullName evidence="1">IrrE N-terminal-like domain-containing protein</fullName>
    </recommendedName>
</protein>
<evidence type="ECO:0000313" key="2">
    <source>
        <dbReference type="EMBL" id="RCN55838.1"/>
    </source>
</evidence>
<organism evidence="2 3">
    <name type="scientific">Acidiferrobacter thiooxydans</name>
    <dbReference type="NCBI Taxonomy" id="163359"/>
    <lineage>
        <taxon>Bacteria</taxon>
        <taxon>Pseudomonadati</taxon>
        <taxon>Pseudomonadota</taxon>
        <taxon>Gammaproteobacteria</taxon>
        <taxon>Acidiferrobacterales</taxon>
        <taxon>Acidiferrobacteraceae</taxon>
        <taxon>Acidiferrobacter</taxon>
    </lineage>
</organism>
<accession>A0A368HBU7</accession>
<reference evidence="2 3" key="1">
    <citation type="submission" date="2018-02" db="EMBL/GenBank/DDBJ databases">
        <title>Insights into the biology of acidophilic members of the Acidiferrobacteraceae family derived from comparative genomic analyses.</title>
        <authorList>
            <person name="Issotta F."/>
            <person name="Thyssen C."/>
            <person name="Mena C."/>
            <person name="Moya A."/>
            <person name="Bellenberg S."/>
            <person name="Sproer C."/>
            <person name="Covarrubias P.C."/>
            <person name="Sand W."/>
            <person name="Quatrini R."/>
            <person name="Vera M."/>
        </authorList>
    </citation>
    <scope>NUCLEOTIDE SEQUENCE [LARGE SCALE GENOMIC DNA]</scope>
    <source>
        <strain evidence="3">m-1</strain>
    </source>
</reference>
<name>A0A368HBU7_9GAMM</name>
<dbReference type="Gene3D" id="1.10.10.2910">
    <property type="match status" value="1"/>
</dbReference>
<comment type="caution">
    <text evidence="2">The sequence shown here is derived from an EMBL/GenBank/DDBJ whole genome shotgun (WGS) entry which is preliminary data.</text>
</comment>
<sequence>MIRPDDSLLNPHQLANVQCHADKLLREASATGRFPTPIDDLMAAAKLTVIDDEVLNESLLRQFVTKAKAGITTIKSALGKVLGLFEANDRFVIIDRNAPKPRIPFIKLHEAGHGTMPHQSKLYRIMNDCEKTLESDIADLFEREANVFASEVLFQGERFSEEAHSQNFGIKVPMMLAKKYGGSNYATFRRYVMTNPHVCCVVVLEQPVYAQDGDFTADVRRVVMSKSFERIYDGKVLCSTVTNGHPLGPSIPLNGKRMSPNKEIVLMDRNRDKRICIAEAFNTTYQILVLIRDTGPGTRPGIMIPAVSF</sequence>
<dbReference type="Pfam" id="PF06114">
    <property type="entry name" value="Peptidase_M78"/>
    <property type="match status" value="1"/>
</dbReference>
<proteinExistence type="predicted"/>
<evidence type="ECO:0000259" key="1">
    <source>
        <dbReference type="Pfam" id="PF06114"/>
    </source>
</evidence>
<gene>
    <name evidence="2" type="ORF">C4900_07935</name>
</gene>
<dbReference type="EMBL" id="PSYR01000002">
    <property type="protein sequence ID" value="RCN55838.1"/>
    <property type="molecule type" value="Genomic_DNA"/>
</dbReference>
<feature type="domain" description="IrrE N-terminal-like" evidence="1">
    <location>
        <begin position="69"/>
        <end position="181"/>
    </location>
</feature>
<dbReference type="AlphaFoldDB" id="A0A368HBU7"/>
<dbReference type="InterPro" id="IPR010359">
    <property type="entry name" value="IrrE_HExxH"/>
</dbReference>
<dbReference type="OrthoDB" id="9794834at2"/>